<dbReference type="GeneID" id="11970522"/>
<dbReference type="KEGG" id="mez:Mtc_0630"/>
<evidence type="ECO:0000313" key="2">
    <source>
        <dbReference type="Proteomes" id="UP000005233"/>
    </source>
</evidence>
<accession>H8I6S3</accession>
<reference evidence="1 2" key="1">
    <citation type="journal article" date="2012" name="J. Bacteriol.">
        <title>Complete genome sequence of a thermophilic methanogen, Methanocella conradii HZ254, isolated from Chinese rice field soil.</title>
        <authorList>
            <person name="Lu Z."/>
            <person name="Lu Y."/>
        </authorList>
    </citation>
    <scope>NUCLEOTIDE SEQUENCE [LARGE SCALE GENOMIC DNA]</scope>
    <source>
        <strain evidence="2">DSM 24694 / JCM 17849 / CGMCC 1.5162 / HZ254</strain>
    </source>
</reference>
<dbReference type="AlphaFoldDB" id="H8I6S3"/>
<dbReference type="OrthoDB" id="275578at2157"/>
<sequence>MSKEIKVSNTDIADDLLLKKQLVNINSKNINTPIKTISARNCRSDIQINNDVKGLNEIYTSFNEKTLLEYLDGKRSYLKQNKRIKNMIGKTREDEVVLTFVSYTGYNYPIRKGIDFLTNISYLNSDATVLPLLPYIFKNDNRDFRDKLTDYTKFMRECIDSINRLNNKAIIGVIPAAIPPPLISELIEFYYDNNIKSFVFDFMGNKPNVVDLQVREMMACLNGPEYQLLGKSFFYAINANSGKLLHDFPVVEAKEYLAFGYGFDALGDNHFIKRIPKNVSELIRLVNRGKDPIRRLFNNVDYGYYKTSELNILKNVYPDDTSIPFSVFENYKTNKVKAIDAQILYNNERLGIEAIKYRDLIREEKEKTSEYFKRKTYVNNREILNLQEFRKNVDL</sequence>
<evidence type="ECO:0000313" key="1">
    <source>
        <dbReference type="EMBL" id="AFC99393.1"/>
    </source>
</evidence>
<keyword evidence="2" id="KW-1185">Reference proteome</keyword>
<gene>
    <name evidence="1" type="ordered locus">Mtc_0630</name>
</gene>
<protein>
    <submittedName>
        <fullName evidence="1">Uncharacterized protein</fullName>
    </submittedName>
</protein>
<dbReference type="Proteomes" id="UP000005233">
    <property type="component" value="Chromosome"/>
</dbReference>
<dbReference type="STRING" id="1041930.Mtc_0630"/>
<dbReference type="eggNOG" id="arCOG06861">
    <property type="taxonomic scope" value="Archaea"/>
</dbReference>
<organism evidence="1 2">
    <name type="scientific">Methanocella conradii (strain DSM 24694 / JCM 17849 / CGMCC 1.5162 / HZ254)</name>
    <dbReference type="NCBI Taxonomy" id="1041930"/>
    <lineage>
        <taxon>Archaea</taxon>
        <taxon>Methanobacteriati</taxon>
        <taxon>Methanobacteriota</taxon>
        <taxon>Stenosarchaea group</taxon>
        <taxon>Methanomicrobia</taxon>
        <taxon>Methanocellales</taxon>
        <taxon>Methanocellaceae</taxon>
        <taxon>Methanocella</taxon>
    </lineage>
</organism>
<dbReference type="HOGENOM" id="CLU_712924_0_0_2"/>
<dbReference type="RefSeq" id="WP_014405232.1">
    <property type="nucleotide sequence ID" value="NC_017034.1"/>
</dbReference>
<name>H8I6S3_METCZ</name>
<proteinExistence type="predicted"/>
<dbReference type="EMBL" id="CP003243">
    <property type="protein sequence ID" value="AFC99393.1"/>
    <property type="molecule type" value="Genomic_DNA"/>
</dbReference>